<comment type="caution">
    <text evidence="1">The sequence shown here is derived from an EMBL/GenBank/DDBJ whole genome shotgun (WGS) entry which is preliminary data.</text>
</comment>
<accession>A0ABR4BDS1</accession>
<sequence>MGFCLGLLPWANDLDMAELRAIASVAQVADTGFSLSVKLYTLGEVVAVTNSSVVAIPKDVLLTTSLLKELGNILDKGEESRLVSENPVQTPHGIIKECLEVFQDIESGFYKRLPDLGLSGDGKVPKAALLLERLRCPYLKQHLQLLQRNLARLRPTLLSMLNVITYARMKPQRNHS</sequence>
<dbReference type="PANTHER" id="PTHR36167">
    <property type="entry name" value="C2H2 FINGER DOMAIN TRANSCRIPTION FACTOR (EUROFUNG)-RELATED"/>
    <property type="match status" value="1"/>
</dbReference>
<organism evidence="1 2">
    <name type="scientific">Lepraria finkii</name>
    <dbReference type="NCBI Taxonomy" id="1340010"/>
    <lineage>
        <taxon>Eukaryota</taxon>
        <taxon>Fungi</taxon>
        <taxon>Dikarya</taxon>
        <taxon>Ascomycota</taxon>
        <taxon>Pezizomycotina</taxon>
        <taxon>Lecanoromycetes</taxon>
        <taxon>OSLEUM clade</taxon>
        <taxon>Lecanoromycetidae</taxon>
        <taxon>Lecanorales</taxon>
        <taxon>Lecanorineae</taxon>
        <taxon>Stereocaulaceae</taxon>
        <taxon>Lepraria</taxon>
    </lineage>
</organism>
<protein>
    <recommendedName>
        <fullName evidence="3">Obesity factor</fullName>
    </recommendedName>
</protein>
<gene>
    <name evidence="1" type="ORF">ABVK25_004514</name>
</gene>
<evidence type="ECO:0000313" key="1">
    <source>
        <dbReference type="EMBL" id="KAL2055176.1"/>
    </source>
</evidence>
<dbReference type="EMBL" id="JBHFEH010000012">
    <property type="protein sequence ID" value="KAL2055176.1"/>
    <property type="molecule type" value="Genomic_DNA"/>
</dbReference>
<dbReference type="PANTHER" id="PTHR36167:SF4">
    <property type="entry name" value="FUNGAL N-TERMINAL DOMAIN-CONTAINING PROTEIN"/>
    <property type="match status" value="1"/>
</dbReference>
<evidence type="ECO:0008006" key="3">
    <source>
        <dbReference type="Google" id="ProtNLM"/>
    </source>
</evidence>
<evidence type="ECO:0000313" key="2">
    <source>
        <dbReference type="Proteomes" id="UP001590951"/>
    </source>
</evidence>
<dbReference type="InterPro" id="IPR039327">
    <property type="entry name" value="CON7-like"/>
</dbReference>
<keyword evidence="2" id="KW-1185">Reference proteome</keyword>
<proteinExistence type="predicted"/>
<reference evidence="1 2" key="1">
    <citation type="submission" date="2024-09" db="EMBL/GenBank/DDBJ databases">
        <title>Rethinking Asexuality: The Enigmatic Case of Functional Sexual Genes in Lepraria (Stereocaulaceae).</title>
        <authorList>
            <person name="Doellman M."/>
            <person name="Sun Y."/>
            <person name="Barcenas-Pena A."/>
            <person name="Lumbsch H.T."/>
            <person name="Grewe F."/>
        </authorList>
    </citation>
    <scope>NUCLEOTIDE SEQUENCE [LARGE SCALE GENOMIC DNA]</scope>
    <source>
        <strain evidence="1 2">Grewe 0041</strain>
    </source>
</reference>
<name>A0ABR4BDS1_9LECA</name>
<dbReference type="Proteomes" id="UP001590951">
    <property type="component" value="Unassembled WGS sequence"/>
</dbReference>